<sequence>MVTVVLSLPWQPLLISAHSVMEEQSDQTCHFYKTDPNLPFRFNNPNCFHGNSQKNINPFYRTTNQTYGSRKPTVHEIQTQYRGTSRQFSETMLKSGMYCDHGFNTSVDKSRVMAPMATQTRRSDLGYLIHHVRQFQNQEGST</sequence>
<evidence type="ECO:0000313" key="8">
    <source>
        <dbReference type="Proteomes" id="UP000265120"/>
    </source>
</evidence>
<evidence type="ECO:0000256" key="4">
    <source>
        <dbReference type="ARBA" id="ARBA00023273"/>
    </source>
</evidence>
<evidence type="ECO:0000256" key="2">
    <source>
        <dbReference type="ARBA" id="ARBA00022490"/>
    </source>
</evidence>
<dbReference type="Pfam" id="PF14892">
    <property type="entry name" value="PIRC1_2"/>
    <property type="match status" value="1"/>
</dbReference>
<dbReference type="PANTHER" id="PTHR20899">
    <property type="entry name" value="PIERCE HOMOLOG"/>
    <property type="match status" value="1"/>
</dbReference>
<dbReference type="Proteomes" id="UP000265120">
    <property type="component" value="Chromosome Z"/>
</dbReference>
<dbReference type="FunCoup" id="A0A3P8VCQ4">
    <property type="interactions" value="118"/>
</dbReference>
<reference evidence="7 8" key="1">
    <citation type="journal article" date="2014" name="Nat. Genet.">
        <title>Whole-genome sequence of a flatfish provides insights into ZW sex chromosome evolution and adaptation to a benthic lifestyle.</title>
        <authorList>
            <person name="Chen S."/>
            <person name="Zhang G."/>
            <person name="Shao C."/>
            <person name="Huang Q."/>
            <person name="Liu G."/>
            <person name="Zhang P."/>
            <person name="Song W."/>
            <person name="An N."/>
            <person name="Chalopin D."/>
            <person name="Volff J.N."/>
            <person name="Hong Y."/>
            <person name="Li Q."/>
            <person name="Sha Z."/>
            <person name="Zhou H."/>
            <person name="Xie M."/>
            <person name="Yu Q."/>
            <person name="Liu Y."/>
            <person name="Xiang H."/>
            <person name="Wang N."/>
            <person name="Wu K."/>
            <person name="Yang C."/>
            <person name="Zhou Q."/>
            <person name="Liao X."/>
            <person name="Yang L."/>
            <person name="Hu Q."/>
            <person name="Zhang J."/>
            <person name="Meng L."/>
            <person name="Jin L."/>
            <person name="Tian Y."/>
            <person name="Lian J."/>
            <person name="Yang J."/>
            <person name="Miao G."/>
            <person name="Liu S."/>
            <person name="Liang Z."/>
            <person name="Yan F."/>
            <person name="Li Y."/>
            <person name="Sun B."/>
            <person name="Zhang H."/>
            <person name="Zhang J."/>
            <person name="Zhu Y."/>
            <person name="Du M."/>
            <person name="Zhao Y."/>
            <person name="Schartl M."/>
            <person name="Tang Q."/>
            <person name="Wang J."/>
        </authorList>
    </citation>
    <scope>NUCLEOTIDE SEQUENCE</scope>
</reference>
<dbReference type="GO" id="GO:0005879">
    <property type="term" value="C:axonemal microtubule"/>
    <property type="evidence" value="ECO:0007669"/>
    <property type="project" value="InterPro"/>
</dbReference>
<dbReference type="STRING" id="244447.ENSCSEP00000011979"/>
<keyword evidence="4" id="KW-0966">Cell projection</keyword>
<keyword evidence="8" id="KW-1185">Reference proteome</keyword>
<dbReference type="PANTHER" id="PTHR20899:SF1">
    <property type="entry name" value="PIERCER OF MICROTUBULE WALL 1 PROTEIN"/>
    <property type="match status" value="1"/>
</dbReference>
<protein>
    <submittedName>
        <fullName evidence="7">Chromosome Z C9orf116 homolog</fullName>
    </submittedName>
</protein>
<accession>A0A3P8VCQ4</accession>
<evidence type="ECO:0000256" key="1">
    <source>
        <dbReference type="ARBA" id="ARBA00004430"/>
    </source>
</evidence>
<evidence type="ECO:0000256" key="6">
    <source>
        <dbReference type="SAM" id="SignalP"/>
    </source>
</evidence>
<evidence type="ECO:0000313" key="7">
    <source>
        <dbReference type="Ensembl" id="ENSCSEP00000011979.1"/>
    </source>
</evidence>
<dbReference type="Ensembl" id="ENSCSET00000012121.1">
    <property type="protein sequence ID" value="ENSCSEP00000011979.1"/>
    <property type="gene ID" value="ENSCSEG00000007731.1"/>
</dbReference>
<dbReference type="InterPro" id="IPR026507">
    <property type="entry name" value="PIRC1/2"/>
</dbReference>
<feature type="chain" id="PRO_5018186258" evidence="6">
    <location>
        <begin position="18"/>
        <end position="142"/>
    </location>
</feature>
<dbReference type="AlphaFoldDB" id="A0A3P8VCQ4"/>
<dbReference type="GeneTree" id="ENSGT00940000154745"/>
<comment type="similarity">
    <text evidence="5">Belongs to the PIERCE1 family.</text>
</comment>
<reference evidence="7" key="2">
    <citation type="submission" date="2025-08" db="UniProtKB">
        <authorList>
            <consortium name="Ensembl"/>
        </authorList>
    </citation>
    <scope>IDENTIFICATION</scope>
</reference>
<keyword evidence="2" id="KW-0963">Cytoplasm</keyword>
<dbReference type="OMA" id="VMAPMAT"/>
<feature type="signal peptide" evidence="6">
    <location>
        <begin position="1"/>
        <end position="17"/>
    </location>
</feature>
<organism evidence="7 8">
    <name type="scientific">Cynoglossus semilaevis</name>
    <name type="common">Tongue sole</name>
    <dbReference type="NCBI Taxonomy" id="244447"/>
    <lineage>
        <taxon>Eukaryota</taxon>
        <taxon>Metazoa</taxon>
        <taxon>Chordata</taxon>
        <taxon>Craniata</taxon>
        <taxon>Vertebrata</taxon>
        <taxon>Euteleostomi</taxon>
        <taxon>Actinopterygii</taxon>
        <taxon>Neopterygii</taxon>
        <taxon>Teleostei</taxon>
        <taxon>Neoteleostei</taxon>
        <taxon>Acanthomorphata</taxon>
        <taxon>Carangaria</taxon>
        <taxon>Pleuronectiformes</taxon>
        <taxon>Pleuronectoidei</taxon>
        <taxon>Cynoglossidae</taxon>
        <taxon>Cynoglossinae</taxon>
        <taxon>Cynoglossus</taxon>
    </lineage>
</organism>
<keyword evidence="6" id="KW-0732">Signal</keyword>
<dbReference type="InParanoid" id="A0A3P8VCQ4"/>
<evidence type="ECO:0000256" key="3">
    <source>
        <dbReference type="ARBA" id="ARBA00023212"/>
    </source>
</evidence>
<keyword evidence="3" id="KW-0206">Cytoskeleton</keyword>
<proteinExistence type="inferred from homology"/>
<reference evidence="7" key="3">
    <citation type="submission" date="2025-09" db="UniProtKB">
        <authorList>
            <consortium name="Ensembl"/>
        </authorList>
    </citation>
    <scope>IDENTIFICATION</scope>
</reference>
<name>A0A3P8VCQ4_CYNSE</name>
<dbReference type="GO" id="GO:0035082">
    <property type="term" value="P:axoneme assembly"/>
    <property type="evidence" value="ECO:0007669"/>
    <property type="project" value="InterPro"/>
</dbReference>
<comment type="subcellular location">
    <subcellularLocation>
        <location evidence="1">Cytoplasm</location>
        <location evidence="1">Cytoskeleton</location>
        <location evidence="1">Cilium axoneme</location>
    </subcellularLocation>
</comment>
<evidence type="ECO:0000256" key="5">
    <source>
        <dbReference type="ARBA" id="ARBA00038014"/>
    </source>
</evidence>